<evidence type="ECO:0000259" key="4">
    <source>
        <dbReference type="PROSITE" id="PS50075"/>
    </source>
</evidence>
<dbReference type="Proteomes" id="UP000570493">
    <property type="component" value="Unassembled WGS sequence"/>
</dbReference>
<evidence type="ECO:0000256" key="3">
    <source>
        <dbReference type="ARBA" id="ARBA00022553"/>
    </source>
</evidence>
<dbReference type="GO" id="GO:0005737">
    <property type="term" value="C:cytoplasm"/>
    <property type="evidence" value="ECO:0007669"/>
    <property type="project" value="TreeGrafter"/>
</dbReference>
<dbReference type="SUPFAM" id="SSF52777">
    <property type="entry name" value="CoA-dependent acyltransferases"/>
    <property type="match status" value="4"/>
</dbReference>
<dbReference type="GO" id="GO:0031177">
    <property type="term" value="F:phosphopantetheine binding"/>
    <property type="evidence" value="ECO:0007669"/>
    <property type="project" value="TreeGrafter"/>
</dbReference>
<proteinExistence type="predicted"/>
<evidence type="ECO:0000313" key="5">
    <source>
        <dbReference type="EMBL" id="NMM39598.1"/>
    </source>
</evidence>
<dbReference type="GO" id="GO:0043041">
    <property type="term" value="P:amino acid activation for nonribosomal peptide biosynthetic process"/>
    <property type="evidence" value="ECO:0007669"/>
    <property type="project" value="TreeGrafter"/>
</dbReference>
<keyword evidence="2" id="KW-0596">Phosphopantetheine</keyword>
<dbReference type="InterPro" id="IPR001242">
    <property type="entry name" value="Condensation_dom"/>
</dbReference>
<dbReference type="RefSeq" id="WP_169018318.1">
    <property type="nucleotide sequence ID" value="NZ_JABBMT010000002.1"/>
</dbReference>
<name>A0A7Y0DQ76_9GAMM</name>
<dbReference type="InterPro" id="IPR006162">
    <property type="entry name" value="Ppantetheine_attach_site"/>
</dbReference>
<accession>A0A7Y0DQ76</accession>
<dbReference type="SUPFAM" id="SSF47336">
    <property type="entry name" value="ACP-like"/>
    <property type="match status" value="1"/>
</dbReference>
<dbReference type="Pfam" id="PF00550">
    <property type="entry name" value="PP-binding"/>
    <property type="match status" value="1"/>
</dbReference>
<evidence type="ECO:0000256" key="2">
    <source>
        <dbReference type="ARBA" id="ARBA00022450"/>
    </source>
</evidence>
<dbReference type="GO" id="GO:0003824">
    <property type="term" value="F:catalytic activity"/>
    <property type="evidence" value="ECO:0007669"/>
    <property type="project" value="InterPro"/>
</dbReference>
<keyword evidence="3" id="KW-0597">Phosphoprotein</keyword>
<comment type="cofactor">
    <cofactor evidence="1">
        <name>pantetheine 4'-phosphate</name>
        <dbReference type="ChEBI" id="CHEBI:47942"/>
    </cofactor>
</comment>
<gene>
    <name evidence="5" type="ORF">HHO47_01775</name>
</gene>
<dbReference type="EMBL" id="JABBMT010000002">
    <property type="protein sequence ID" value="NMM39598.1"/>
    <property type="molecule type" value="Genomic_DNA"/>
</dbReference>
<dbReference type="PROSITE" id="PS00012">
    <property type="entry name" value="PHOSPHOPANTETHEINE"/>
    <property type="match status" value="1"/>
</dbReference>
<dbReference type="InterPro" id="IPR023213">
    <property type="entry name" value="CAT-like_dom_sf"/>
</dbReference>
<dbReference type="AlphaFoldDB" id="A0A7Y0DQ76"/>
<reference evidence="5" key="1">
    <citation type="submission" date="2020-04" db="EMBL/GenBank/DDBJ databases">
        <title>Genome Sequencing for Pseudoaltermonas arctica.</title>
        <authorList>
            <person name="Elkins N.S."/>
        </authorList>
    </citation>
    <scope>NUCLEOTIDE SEQUENCE [LARGE SCALE GENOMIC DNA]</scope>
    <source>
        <strain evidence="5">NEC-BIFX-2020_0012</strain>
    </source>
</reference>
<organism evidence="5 6">
    <name type="scientific">Pseudoalteromonas arctica</name>
    <dbReference type="NCBI Taxonomy" id="394751"/>
    <lineage>
        <taxon>Bacteria</taxon>
        <taxon>Pseudomonadati</taxon>
        <taxon>Pseudomonadota</taxon>
        <taxon>Gammaproteobacteria</taxon>
        <taxon>Alteromonadales</taxon>
        <taxon>Pseudoalteromonadaceae</taxon>
        <taxon>Pseudoalteromonas</taxon>
    </lineage>
</organism>
<dbReference type="Gene3D" id="3.30.559.30">
    <property type="entry name" value="Nonribosomal peptide synthetase, condensation domain"/>
    <property type="match status" value="2"/>
</dbReference>
<dbReference type="GO" id="GO:0044550">
    <property type="term" value="P:secondary metabolite biosynthetic process"/>
    <property type="evidence" value="ECO:0007669"/>
    <property type="project" value="TreeGrafter"/>
</dbReference>
<dbReference type="InterPro" id="IPR036736">
    <property type="entry name" value="ACP-like_sf"/>
</dbReference>
<sequence length="1027" mass="115292">MAKKSILNSQELDDFEKELQSLGIINTLTEESIQHNHSENKQPLSSAEERAWMLHQQDPLAASGPFAAALKLIGNINLTQLSTALTHLYQGDSNLNVVYALDNNGELSKTHNTTYTTQIDIIPINSDDEAINFLLQKQSIAIDLATQPAIKFWLLSKSDNEVVLAILGHHILLDDSAWKPIFTAINCYYQKKDIPLEMRTISTAANNVSTTKQYWADKYPQGFTHTTLPAHFYVTQTHNATVHNIATKPITQQTVKAHRYYTDITTSKIETLSITAQASAFQTLLTLFGLYLNQLFEKTAVDLLIPVISANEITNLNQIESSSNVIPVTITNSEQSVVSAITELRNNLLNGIAHNLSIEQIFSATKTPRHSLPNILVTQIDDASNHLKLDDIEVTTLAVPPIASDYDITLAIQFEIDGHSRLELTTGDTISSTIGAFLLEQFVAFIEKIQIDDNIAITPLFSRGSMLANNDPTPHRASLLSKTMDVNRQFIANAILGEFKNVLNNQEIDINDDFFELGGHSLLATRVIGKLKTLHQIDITISDFFSAPSAYALADFAQYSEHSLTTEVIPYLDEEIIAPLSLVQKSYMATFDNGRNSMFNIPFTLKFSEQVNENAFHQAFTDVITRHHALRTLLIQDQHETVLQRVIAASSLNNYQWFFSSATQGASSATELLAQEANYSFDLFNELPLRVRFVHDEQGQHYLCLLIYHSIFDEWSTSVLFNDLFYAYSQYVAGKKPTWETAATQFHQYALAQNQSDTTAQHLQYWLHYLGKVEQAAPLFYQQNKANEQSVAGDSITFSFTHSVSTGLNKIAKINKSSLFHVIYAAISLAVYYLSSSKKLLVGTSTYGRDDPRYQDTVGLFTNVILNQVKFSETLTVNELISQVKNDIHASLPYSDVPFVNVEQAVAAQPLATSTDNLCEVYIQFHQQNILNTAIALENDHNVDFELLEPERNIAKFGLHFEAYENPQSTDEAIKVILTYRKCNYSSEQAELIRNVTETVFHSLAQNTEKFDLRLMDVRKALTCLCL</sequence>
<protein>
    <submittedName>
        <fullName evidence="5">Peptide synthetase</fullName>
    </submittedName>
</protein>
<dbReference type="PANTHER" id="PTHR45527">
    <property type="entry name" value="NONRIBOSOMAL PEPTIDE SYNTHETASE"/>
    <property type="match status" value="1"/>
</dbReference>
<dbReference type="Pfam" id="PF00668">
    <property type="entry name" value="Condensation"/>
    <property type="match status" value="2"/>
</dbReference>
<dbReference type="Gene3D" id="1.10.1200.10">
    <property type="entry name" value="ACP-like"/>
    <property type="match status" value="1"/>
</dbReference>
<dbReference type="Gene3D" id="3.30.559.10">
    <property type="entry name" value="Chloramphenicol acetyltransferase-like domain"/>
    <property type="match status" value="2"/>
</dbReference>
<evidence type="ECO:0000313" key="6">
    <source>
        <dbReference type="Proteomes" id="UP000570493"/>
    </source>
</evidence>
<dbReference type="InterPro" id="IPR009081">
    <property type="entry name" value="PP-bd_ACP"/>
</dbReference>
<feature type="domain" description="Carrier" evidence="4">
    <location>
        <begin position="486"/>
        <end position="561"/>
    </location>
</feature>
<keyword evidence="6" id="KW-1185">Reference proteome</keyword>
<dbReference type="PROSITE" id="PS50075">
    <property type="entry name" value="CARRIER"/>
    <property type="match status" value="1"/>
</dbReference>
<comment type="caution">
    <text evidence="5">The sequence shown here is derived from an EMBL/GenBank/DDBJ whole genome shotgun (WGS) entry which is preliminary data.</text>
</comment>
<evidence type="ECO:0000256" key="1">
    <source>
        <dbReference type="ARBA" id="ARBA00001957"/>
    </source>
</evidence>
<dbReference type="PANTHER" id="PTHR45527:SF1">
    <property type="entry name" value="FATTY ACID SYNTHASE"/>
    <property type="match status" value="1"/>
</dbReference>